<name>A0ABZ2RHJ6_ECTME</name>
<feature type="domain" description="Ferric siderophore reductase C-terminal" evidence="1">
    <location>
        <begin position="214"/>
        <end position="234"/>
    </location>
</feature>
<proteinExistence type="predicted"/>
<dbReference type="EMBL" id="CP148074">
    <property type="protein sequence ID" value="WXL26062.1"/>
    <property type="molecule type" value="Genomic_DNA"/>
</dbReference>
<dbReference type="InterPro" id="IPR023998">
    <property type="entry name" value="FCR-like"/>
</dbReference>
<evidence type="ECO:0000259" key="1">
    <source>
        <dbReference type="Pfam" id="PF11575"/>
    </source>
</evidence>
<accession>A0ABZ2RHJ6</accession>
<reference evidence="2 3" key="1">
    <citation type="submission" date="2024-03" db="EMBL/GenBank/DDBJ databases">
        <title>Complete genome of BD2.</title>
        <authorList>
            <person name="Cao G."/>
        </authorList>
    </citation>
    <scope>NUCLEOTIDE SEQUENCE [LARGE SCALE GENOMIC DNA]</scope>
    <source>
        <strain evidence="2 3">BD2</strain>
    </source>
</reference>
<keyword evidence="3" id="KW-1185">Reference proteome</keyword>
<protein>
    <submittedName>
        <fullName evidence="2">Siderophore ferric iron reductase</fullName>
    </submittedName>
</protein>
<evidence type="ECO:0000313" key="2">
    <source>
        <dbReference type="EMBL" id="WXL26062.1"/>
    </source>
</evidence>
<sequence length="252" mass="28066">MGNTSCDLEQLLSTASQIVPRLSGHIGAAQADQLVCGTQDNPQRISNLYAWWQHQHPEAGRHYWSVRSWTLLIWQPIYLTVLAVHVNGKAPCLKDIGQTICDGFVGGFCLPEHCPRQGQLKELIEFAAGQIVGFLNDQLTEFNQVASIYPKLARLLAADCVVSALLLAHEQLALSKDHLVELEGLWMNALKLAPNSGLTSIYTEDGKEHMCLQRQVCCQHFRRHDGELCSSCPKLKKAERDQRLQAELLAAC</sequence>
<gene>
    <name evidence="2" type="ORF">WG219_00790</name>
</gene>
<dbReference type="NCBIfam" id="TIGR03950">
    <property type="entry name" value="sidero_Fe_reduc"/>
    <property type="match status" value="1"/>
</dbReference>
<dbReference type="InterPro" id="IPR024726">
    <property type="entry name" value="FhuF_C"/>
</dbReference>
<dbReference type="Pfam" id="PF11575">
    <property type="entry name" value="FhuF_C"/>
    <property type="match status" value="1"/>
</dbReference>
<organism evidence="2 3">
    <name type="scientific">Ectopseudomonas mendocina</name>
    <name type="common">Pseudomonas mendocina</name>
    <dbReference type="NCBI Taxonomy" id="300"/>
    <lineage>
        <taxon>Bacteria</taxon>
        <taxon>Pseudomonadati</taxon>
        <taxon>Pseudomonadota</taxon>
        <taxon>Gammaproteobacteria</taxon>
        <taxon>Pseudomonadales</taxon>
        <taxon>Pseudomonadaceae</taxon>
        <taxon>Ectopseudomonas</taxon>
    </lineage>
</organism>
<evidence type="ECO:0000313" key="3">
    <source>
        <dbReference type="Proteomes" id="UP001476583"/>
    </source>
</evidence>
<dbReference type="Proteomes" id="UP001476583">
    <property type="component" value="Chromosome"/>
</dbReference>